<protein>
    <submittedName>
        <fullName evidence="1">Uncharacterized protein</fullName>
    </submittedName>
</protein>
<evidence type="ECO:0000313" key="3">
    <source>
        <dbReference type="Proteomes" id="UP000187203"/>
    </source>
</evidence>
<accession>A0A1R3KSK6</accession>
<keyword evidence="3" id="KW-1185">Reference proteome</keyword>
<dbReference type="EMBL" id="AWUE01010698">
    <property type="protein sequence ID" value="OMP11416.1"/>
    <property type="molecule type" value="Genomic_DNA"/>
</dbReference>
<evidence type="ECO:0000313" key="1">
    <source>
        <dbReference type="EMBL" id="OMP10083.1"/>
    </source>
</evidence>
<dbReference type="AlphaFoldDB" id="A0A1R3KSK6"/>
<evidence type="ECO:0000313" key="2">
    <source>
        <dbReference type="EMBL" id="OMP11416.1"/>
    </source>
</evidence>
<gene>
    <name evidence="2" type="ORF">COLO4_03829</name>
    <name evidence="1" type="ORF">COLO4_04838</name>
</gene>
<name>A0A1R3KSK6_9ROSI</name>
<proteinExistence type="predicted"/>
<reference evidence="1" key="3">
    <citation type="journal article" date="2017" name="Nat. Plants">
        <title>Comparative genomics of two jute species and insight into fibre biogenesis.</title>
        <authorList>
            <person name="Islam M.S."/>
            <person name="Saito J.A."/>
            <person name="Emdad E.M."/>
            <person name="Ahmed B."/>
            <person name="Islam M.M."/>
            <person name="Halim A."/>
            <person name="Hossen Q.M."/>
            <person name="Hossain M.Z."/>
            <person name="Ahmed R."/>
            <person name="Hossain M.S."/>
            <person name="Kabir S.M."/>
            <person name="Khan M.S."/>
            <person name="Khan M.M."/>
            <person name="Hasan R."/>
            <person name="Aktar N."/>
            <person name="Honi U."/>
            <person name="Islam R."/>
            <person name="Rashid M.M."/>
            <person name="Wan X."/>
            <person name="Hou S."/>
            <person name="Haque T."/>
            <person name="Azam M.S."/>
            <person name="Moosa M.M."/>
            <person name="Elias S.M."/>
            <person name="Hasan A.M."/>
            <person name="Mahmood N."/>
            <person name="Shafiuddin M."/>
            <person name="Shahid S."/>
            <person name="Shommu N.S."/>
            <person name="Jahan S."/>
            <person name="Roy S."/>
            <person name="Chowdhury A."/>
            <person name="Akhand A.I."/>
            <person name="Nisho G.M."/>
            <person name="Uddin K.S."/>
            <person name="Rabeya T."/>
            <person name="Hoque S.M."/>
            <person name="Snigdha A.R."/>
            <person name="Mortoza S."/>
            <person name="Matin S.A."/>
            <person name="Islam M.K."/>
            <person name="Lashkar M.Z."/>
            <person name="Zaman M."/>
            <person name="Yuryev A."/>
            <person name="Uddin M.K."/>
            <person name="Rahman M.S."/>
            <person name="Haque M.S."/>
            <person name="Alam M.M."/>
            <person name="Khan H."/>
            <person name="Alam M."/>
        </authorList>
    </citation>
    <scope>NUCLEOTIDE SEQUENCE</scope>
    <source>
        <tissue evidence="1">Whole seedlings</tissue>
    </source>
</reference>
<comment type="caution">
    <text evidence="1">The sequence shown here is derived from an EMBL/GenBank/DDBJ whole genome shotgun (WGS) entry which is preliminary data.</text>
</comment>
<sequence length="54" mass="6244">MSCVESGEFERKRLNSLWWERGSEKDETLLQACEAGELAEGIFSADFDPMIWMN</sequence>
<dbReference type="EMBL" id="AWUE01012042">
    <property type="protein sequence ID" value="OMP10083.1"/>
    <property type="molecule type" value="Genomic_DNA"/>
</dbReference>
<dbReference type="Proteomes" id="UP000187203">
    <property type="component" value="Unassembled WGS sequence"/>
</dbReference>
<organism evidence="1 3">
    <name type="scientific">Corchorus olitorius</name>
    <dbReference type="NCBI Taxonomy" id="93759"/>
    <lineage>
        <taxon>Eukaryota</taxon>
        <taxon>Viridiplantae</taxon>
        <taxon>Streptophyta</taxon>
        <taxon>Embryophyta</taxon>
        <taxon>Tracheophyta</taxon>
        <taxon>Spermatophyta</taxon>
        <taxon>Magnoliopsida</taxon>
        <taxon>eudicotyledons</taxon>
        <taxon>Gunneridae</taxon>
        <taxon>Pentapetalae</taxon>
        <taxon>rosids</taxon>
        <taxon>malvids</taxon>
        <taxon>Malvales</taxon>
        <taxon>Malvaceae</taxon>
        <taxon>Grewioideae</taxon>
        <taxon>Apeibeae</taxon>
        <taxon>Corchorus</taxon>
    </lineage>
</organism>
<reference evidence="3" key="1">
    <citation type="submission" date="2013-09" db="EMBL/GenBank/DDBJ databases">
        <title>Corchorus olitorius genome sequencing.</title>
        <authorList>
            <person name="Alam M."/>
            <person name="Haque M.S."/>
            <person name="Islam M.S."/>
            <person name="Emdad E.M."/>
            <person name="Islam M.M."/>
            <person name="Ahmed B."/>
            <person name="Halim A."/>
            <person name="Hossen Q.M.M."/>
            <person name="Hossain M.Z."/>
            <person name="Ahmed R."/>
            <person name="Khan M.M."/>
            <person name="Islam R."/>
            <person name="Rashid M.M."/>
            <person name="Khan S.A."/>
            <person name="Rahman M.S."/>
            <person name="Alam M."/>
            <person name="Yahiya A.S."/>
            <person name="Khan M.S."/>
            <person name="Azam M.S."/>
            <person name="Haque T."/>
            <person name="Lashkar M.Z.H."/>
            <person name="Akhand A.I."/>
            <person name="Morshed G."/>
            <person name="Roy S."/>
            <person name="Uddin K.S."/>
            <person name="Rabeya T."/>
            <person name="Hossain A.S."/>
            <person name="Chowdhury A."/>
            <person name="Snigdha A.R."/>
            <person name="Mortoza M.S."/>
            <person name="Matin S.A."/>
            <person name="Hoque S.M.E."/>
            <person name="Islam M.K."/>
            <person name="Roy D.K."/>
            <person name="Haider R."/>
            <person name="Moosa M.M."/>
            <person name="Elias S.M."/>
            <person name="Hasan A.M."/>
            <person name="Jahan S."/>
            <person name="Shafiuddin M."/>
            <person name="Mahmood N."/>
            <person name="Shommy N.S."/>
        </authorList>
    </citation>
    <scope>NUCLEOTIDE SEQUENCE [LARGE SCALE GENOMIC DNA]</scope>
    <source>
        <strain evidence="3">cv. O-4</strain>
    </source>
</reference>
<reference evidence="1" key="2">
    <citation type="submission" date="2013-09" db="EMBL/GenBank/DDBJ databases">
        <authorList>
            <person name="Alam M."/>
            <person name="Haque M.S."/>
            <person name="Islam M.S."/>
            <person name="Emdad E.M."/>
            <person name="Islam M.M."/>
            <person name="Ahmed B."/>
            <person name="Halim A."/>
            <person name="Hossen Q.M.M."/>
            <person name="Hossain M.Z."/>
            <person name="Ahmed R."/>
            <person name="Khan M.M."/>
            <person name="Islam R."/>
            <person name="Rashid M.M."/>
            <person name="Khan S.A."/>
            <person name="Rahman M.S."/>
            <person name="Alam M."/>
            <person name="Yahiya A.S."/>
            <person name="Khan M.S."/>
            <person name="Azam M.S."/>
            <person name="Haque T."/>
            <person name="Lashkar M.Z.H."/>
            <person name="Akhand A.I."/>
            <person name="Morshed G."/>
            <person name="Roy S."/>
            <person name="Uddin K.S."/>
            <person name="Rabeya T."/>
            <person name="Hossain A.S."/>
            <person name="Chowdhury A."/>
            <person name="Snigdha A.R."/>
            <person name="Mortoza M.S."/>
            <person name="Matin S.A."/>
            <person name="Hoque S.M.E."/>
            <person name="Islam M.K."/>
            <person name="Roy D.K."/>
            <person name="Haider R."/>
            <person name="Moosa M.M."/>
            <person name="Elias S.M."/>
            <person name="Hasan A.M."/>
            <person name="Jahan S."/>
            <person name="Shafiuddin M."/>
            <person name="Mahmood N."/>
            <person name="Shommy N.S."/>
        </authorList>
    </citation>
    <scope>NUCLEOTIDE SEQUENCE</scope>
    <source>
        <tissue evidence="1">Whole seedlings</tissue>
    </source>
</reference>